<feature type="non-terminal residue" evidence="2">
    <location>
        <position position="338"/>
    </location>
</feature>
<feature type="region of interest" description="Disordered" evidence="1">
    <location>
        <begin position="232"/>
        <end position="285"/>
    </location>
</feature>
<accession>A0A6J4TPD5</accession>
<gene>
    <name evidence="2" type="ORF">AVDCRST_MAG13-3974</name>
</gene>
<sequence length="338" mass="37438">ARRPPRPRRARRRPGELPGLRRVLLRQPGPDPGRLARARAAGLRDLPLPAGARVLPHPARRLSRRAHRLPADLGRLRRRLRLQQRHPGARRGRHQALPHAPERPALELPGDRRGLRGRARLRRRDGRLHPELRLLPGRLPQAAGLRQPQRLRPLVLRGEPALHAVPAHRARGPRARGVRPAQRPREGVLGPRAPGPDHPARPAPLPARGLPRPVRGLGIPVHGLLVHARGLQRRRLGAQRPARARRQRGGRGGPVHPGRGGRPAGVPGEGLRGHGGRGDDRRLLRGPADRDRVVLHRARVRGDLRDLPVPLVQGGHRGGTRRAGRRARARGRRGRARV</sequence>
<feature type="compositionally biased region" description="Basic and acidic residues" evidence="1">
    <location>
        <begin position="100"/>
        <end position="111"/>
    </location>
</feature>
<reference evidence="2" key="1">
    <citation type="submission" date="2020-02" db="EMBL/GenBank/DDBJ databases">
        <authorList>
            <person name="Meier V. D."/>
        </authorList>
    </citation>
    <scope>NUCLEOTIDE SEQUENCE</scope>
    <source>
        <strain evidence="2">AVDCRST_MAG13</strain>
    </source>
</reference>
<feature type="region of interest" description="Disordered" evidence="1">
    <location>
        <begin position="308"/>
        <end position="338"/>
    </location>
</feature>
<feature type="region of interest" description="Disordered" evidence="1">
    <location>
        <begin position="84"/>
        <end position="111"/>
    </location>
</feature>
<evidence type="ECO:0000256" key="1">
    <source>
        <dbReference type="SAM" id="MobiDB-lite"/>
    </source>
</evidence>
<protein>
    <submittedName>
        <fullName evidence="2">Uncharacterized protein</fullName>
    </submittedName>
</protein>
<feature type="compositionally biased region" description="Low complexity" evidence="1">
    <location>
        <begin position="16"/>
        <end position="33"/>
    </location>
</feature>
<evidence type="ECO:0000313" key="2">
    <source>
        <dbReference type="EMBL" id="CAA9528771.1"/>
    </source>
</evidence>
<feature type="compositionally biased region" description="Basic residues" evidence="1">
    <location>
        <begin position="232"/>
        <end position="249"/>
    </location>
</feature>
<dbReference type="EMBL" id="CADCVO010000611">
    <property type="protein sequence ID" value="CAA9528771.1"/>
    <property type="molecule type" value="Genomic_DNA"/>
</dbReference>
<proteinExistence type="predicted"/>
<feature type="region of interest" description="Disordered" evidence="1">
    <location>
        <begin position="1"/>
        <end position="33"/>
    </location>
</feature>
<feature type="compositionally biased region" description="Basic residues" evidence="1">
    <location>
        <begin position="1"/>
        <end position="12"/>
    </location>
</feature>
<name>A0A6J4TPD5_9ACTN</name>
<feature type="region of interest" description="Disordered" evidence="1">
    <location>
        <begin position="167"/>
        <end position="210"/>
    </location>
</feature>
<feature type="compositionally biased region" description="Pro residues" evidence="1">
    <location>
        <begin position="193"/>
        <end position="205"/>
    </location>
</feature>
<feature type="compositionally biased region" description="Basic residues" evidence="1">
    <location>
        <begin position="167"/>
        <end position="177"/>
    </location>
</feature>
<dbReference type="AlphaFoldDB" id="A0A6J4TPD5"/>
<feature type="compositionally biased region" description="Basic and acidic residues" evidence="1">
    <location>
        <begin position="276"/>
        <end position="285"/>
    </location>
</feature>
<feature type="non-terminal residue" evidence="2">
    <location>
        <position position="1"/>
    </location>
</feature>
<feature type="compositionally biased region" description="Gly residues" evidence="1">
    <location>
        <begin position="250"/>
        <end position="270"/>
    </location>
</feature>
<feature type="compositionally biased region" description="Basic residues" evidence="1">
    <location>
        <begin position="318"/>
        <end position="338"/>
    </location>
</feature>
<feature type="compositionally biased region" description="Basic residues" evidence="1">
    <location>
        <begin position="84"/>
        <end position="96"/>
    </location>
</feature>
<organism evidence="2">
    <name type="scientific">uncultured Solirubrobacteraceae bacterium</name>
    <dbReference type="NCBI Taxonomy" id="1162706"/>
    <lineage>
        <taxon>Bacteria</taxon>
        <taxon>Bacillati</taxon>
        <taxon>Actinomycetota</taxon>
        <taxon>Thermoleophilia</taxon>
        <taxon>Solirubrobacterales</taxon>
        <taxon>Solirubrobacteraceae</taxon>
        <taxon>environmental samples</taxon>
    </lineage>
</organism>